<name>A0A7W1WVF8_9GAMM</name>
<keyword evidence="1" id="KW-0812">Transmembrane</keyword>
<sequence length="231" mass="25611">MNTLHTPGHCGRTGTVIRTAILEFLLLCALVLTPPLLILIDLKIRHITGTLGENSLTEYAQALCLLVTVVLFALRAKQDFHARGFYLLVTGFFLCMLIREHDFLFDAVQHGWWKYPALAVTALALLGARSYPGTVLQAMARFTRAPGYSQLLTGLVVVMVFSRVFGTGALWQELMQEQYDNLYKSVIQEGLELLGYLLIAKACIRMHLHFGASAPQPAPVDTQHPISNCPS</sequence>
<dbReference type="Proteomes" id="UP000538931">
    <property type="component" value="Unassembled WGS sequence"/>
</dbReference>
<evidence type="ECO:0000256" key="1">
    <source>
        <dbReference type="SAM" id="Phobius"/>
    </source>
</evidence>
<comment type="caution">
    <text evidence="2">The sequence shown here is derived from an EMBL/GenBank/DDBJ whole genome shotgun (WGS) entry which is preliminary data.</text>
</comment>
<feature type="transmembrane region" description="Helical" evidence="1">
    <location>
        <begin position="151"/>
        <end position="171"/>
    </location>
</feature>
<dbReference type="EMBL" id="JACEMT010000030">
    <property type="protein sequence ID" value="MBA4500971.1"/>
    <property type="molecule type" value="Genomic_DNA"/>
</dbReference>
<keyword evidence="1" id="KW-0472">Membrane</keyword>
<feature type="transmembrane region" description="Helical" evidence="1">
    <location>
        <begin position="80"/>
        <end position="99"/>
    </location>
</feature>
<gene>
    <name evidence="2" type="ORF">H1S06_01135</name>
</gene>
<feature type="transmembrane region" description="Helical" evidence="1">
    <location>
        <begin position="20"/>
        <end position="44"/>
    </location>
</feature>
<dbReference type="RefSeq" id="WP_181736435.1">
    <property type="nucleotide sequence ID" value="NZ_JACEMT010000030.1"/>
</dbReference>
<evidence type="ECO:0000313" key="3">
    <source>
        <dbReference type="Proteomes" id="UP000538931"/>
    </source>
</evidence>
<dbReference type="AlphaFoldDB" id="A0A7W1WVF8"/>
<reference evidence="2 3" key="1">
    <citation type="submission" date="2020-07" db="EMBL/GenBank/DDBJ databases">
        <title>Bacterium isolated from marien macroalgae.</title>
        <authorList>
            <person name="Zhu K."/>
            <person name="Lu D."/>
            <person name="Du Z."/>
        </authorList>
    </citation>
    <scope>NUCLEOTIDE SEQUENCE [LARGE SCALE GENOMIC DNA]</scope>
    <source>
        <strain evidence="2 3">3-1745</strain>
    </source>
</reference>
<organism evidence="2 3">
    <name type="scientific">Marinobacterium marinum</name>
    <dbReference type="NCBI Taxonomy" id="2756129"/>
    <lineage>
        <taxon>Bacteria</taxon>
        <taxon>Pseudomonadati</taxon>
        <taxon>Pseudomonadota</taxon>
        <taxon>Gammaproteobacteria</taxon>
        <taxon>Oceanospirillales</taxon>
        <taxon>Oceanospirillaceae</taxon>
        <taxon>Marinobacterium</taxon>
    </lineage>
</organism>
<accession>A0A7W1WVF8</accession>
<keyword evidence="1" id="KW-1133">Transmembrane helix</keyword>
<feature type="transmembrane region" description="Helical" evidence="1">
    <location>
        <begin position="111"/>
        <end position="131"/>
    </location>
</feature>
<proteinExistence type="predicted"/>
<feature type="transmembrane region" description="Helical" evidence="1">
    <location>
        <begin position="56"/>
        <end position="74"/>
    </location>
</feature>
<evidence type="ECO:0000313" key="2">
    <source>
        <dbReference type="EMBL" id="MBA4500971.1"/>
    </source>
</evidence>
<keyword evidence="3" id="KW-1185">Reference proteome</keyword>
<protein>
    <submittedName>
        <fullName evidence="2">Uncharacterized protein</fullName>
    </submittedName>
</protein>